<proteinExistence type="predicted"/>
<dbReference type="Proteomes" id="UP000000593">
    <property type="component" value="Chromosome 2"/>
</dbReference>
<organism evidence="1 2">
    <name type="scientific">Photobacterium profundum (strain SS9)</name>
    <dbReference type="NCBI Taxonomy" id="298386"/>
    <lineage>
        <taxon>Bacteria</taxon>
        <taxon>Pseudomonadati</taxon>
        <taxon>Pseudomonadota</taxon>
        <taxon>Gammaproteobacteria</taxon>
        <taxon>Vibrionales</taxon>
        <taxon>Vibrionaceae</taxon>
        <taxon>Photobacterium</taxon>
    </lineage>
</organism>
<dbReference type="EMBL" id="CR378680">
    <property type="protein sequence ID" value="CAG23734.1"/>
    <property type="molecule type" value="Genomic_DNA"/>
</dbReference>
<sequence length="130" mass="14823">MGINMNQYINVLTWDDSNIPHRLWVEECKNDGTRLCLKVIKDVEPEILYLDLPVSQQQVMGAWQGKASPISDEFNDGKLFSQVRNLFNLPQGCVIWTVNHIQMPNGLKMSADKLAFIPEMKQEHGLLVAI</sequence>
<gene>
    <name evidence="1" type="ordered locus">PBPRB1885</name>
</gene>
<dbReference type="KEGG" id="ppr:PBPRB1885"/>
<reference evidence="2" key="1">
    <citation type="journal article" date="2005" name="Science">
        <title>Life at depth: Photobacterium profundum genome sequence and expression analysis.</title>
        <authorList>
            <person name="Vezzi A."/>
            <person name="Campanaro S."/>
            <person name="D'Angelo M."/>
            <person name="Simonato F."/>
            <person name="Vitulo N."/>
            <person name="Lauro F.M."/>
            <person name="Cestaro A."/>
            <person name="Malacrida G."/>
            <person name="Simionati B."/>
            <person name="Cannata N."/>
            <person name="Romualdi C."/>
            <person name="Bartlett D.H."/>
            <person name="Valle G."/>
        </authorList>
    </citation>
    <scope>NUCLEOTIDE SEQUENCE [LARGE SCALE GENOMIC DNA]</scope>
    <source>
        <strain evidence="2">ATCC BAA-1253 / SS9</strain>
    </source>
</reference>
<name>Q6LG46_PHOPR</name>
<protein>
    <submittedName>
        <fullName evidence="1">Uncharacterized protein</fullName>
    </submittedName>
</protein>
<dbReference type="eggNOG" id="ENOG50340N7">
    <property type="taxonomic scope" value="Bacteria"/>
</dbReference>
<evidence type="ECO:0000313" key="1">
    <source>
        <dbReference type="EMBL" id="CAG23734.1"/>
    </source>
</evidence>
<accession>Q6LG46</accession>
<dbReference type="HOGENOM" id="CLU_2083897_0_0_6"/>
<dbReference type="AlphaFoldDB" id="Q6LG46"/>
<keyword evidence="2" id="KW-1185">Reference proteome</keyword>
<evidence type="ECO:0000313" key="2">
    <source>
        <dbReference type="Proteomes" id="UP000000593"/>
    </source>
</evidence>